<reference evidence="3 4" key="1">
    <citation type="submission" date="2021-06" db="EMBL/GenBank/DDBJ databases">
        <title>Caerostris darwini draft genome.</title>
        <authorList>
            <person name="Kono N."/>
            <person name="Arakawa K."/>
        </authorList>
    </citation>
    <scope>NUCLEOTIDE SEQUENCE [LARGE SCALE GENOMIC DNA]</scope>
</reference>
<proteinExistence type="predicted"/>
<dbReference type="Proteomes" id="UP001054837">
    <property type="component" value="Unassembled WGS sequence"/>
</dbReference>
<comment type="caution">
    <text evidence="3">The sequence shown here is derived from an EMBL/GenBank/DDBJ whole genome shotgun (WGS) entry which is preliminary data.</text>
</comment>
<feature type="region of interest" description="Disordered" evidence="1">
    <location>
        <begin position="1"/>
        <end position="20"/>
    </location>
</feature>
<accession>A0AAV4VBC0</accession>
<gene>
    <name evidence="3" type="ORF">CDAR_18341</name>
</gene>
<keyword evidence="2" id="KW-1133">Transmembrane helix</keyword>
<keyword evidence="2" id="KW-0812">Transmembrane</keyword>
<evidence type="ECO:0000256" key="1">
    <source>
        <dbReference type="SAM" id="MobiDB-lite"/>
    </source>
</evidence>
<organism evidence="3 4">
    <name type="scientific">Caerostris darwini</name>
    <dbReference type="NCBI Taxonomy" id="1538125"/>
    <lineage>
        <taxon>Eukaryota</taxon>
        <taxon>Metazoa</taxon>
        <taxon>Ecdysozoa</taxon>
        <taxon>Arthropoda</taxon>
        <taxon>Chelicerata</taxon>
        <taxon>Arachnida</taxon>
        <taxon>Araneae</taxon>
        <taxon>Araneomorphae</taxon>
        <taxon>Entelegynae</taxon>
        <taxon>Araneoidea</taxon>
        <taxon>Araneidae</taxon>
        <taxon>Caerostris</taxon>
    </lineage>
</organism>
<keyword evidence="2" id="KW-0472">Membrane</keyword>
<evidence type="ECO:0000313" key="4">
    <source>
        <dbReference type="Proteomes" id="UP001054837"/>
    </source>
</evidence>
<feature type="region of interest" description="Disordered" evidence="1">
    <location>
        <begin position="37"/>
        <end position="57"/>
    </location>
</feature>
<dbReference type="EMBL" id="BPLQ01012651">
    <property type="protein sequence ID" value="GIY66795.1"/>
    <property type="molecule type" value="Genomic_DNA"/>
</dbReference>
<protein>
    <submittedName>
        <fullName evidence="3">Uncharacterized protein</fullName>
    </submittedName>
</protein>
<sequence length="176" mass="20299">MWTANQQDRLHSPKWTTIHKAGEMREDAASQRNMNPEHFHRNGLAKGAARSRKCPSLKRHTQKRADHITHPLHHWIGPFELIKSLPPKTNLSPRVLFTVSEIFGAVTYVLRKPRFFLFLNRNIIPTGAPQTSMGEICLSGVSFPFFISLFFFFLSLFLFVSYLYGGNGKGEEWELR</sequence>
<feature type="transmembrane region" description="Helical" evidence="2">
    <location>
        <begin position="143"/>
        <end position="164"/>
    </location>
</feature>
<name>A0AAV4VBC0_9ARAC</name>
<dbReference type="AlphaFoldDB" id="A0AAV4VBC0"/>
<evidence type="ECO:0000313" key="3">
    <source>
        <dbReference type="EMBL" id="GIY66795.1"/>
    </source>
</evidence>
<keyword evidence="4" id="KW-1185">Reference proteome</keyword>
<evidence type="ECO:0000256" key="2">
    <source>
        <dbReference type="SAM" id="Phobius"/>
    </source>
</evidence>